<dbReference type="SUPFAM" id="SSF51735">
    <property type="entry name" value="NAD(P)-binding Rossmann-fold domains"/>
    <property type="match status" value="1"/>
</dbReference>
<dbReference type="PRINTS" id="PR00081">
    <property type="entry name" value="GDHRDH"/>
</dbReference>
<name>A0ABT0PR11_9FLAO</name>
<dbReference type="PANTHER" id="PTHR43976:SF9">
    <property type="entry name" value="OXIDOREDUCTASE"/>
    <property type="match status" value="1"/>
</dbReference>
<dbReference type="Pfam" id="PF00106">
    <property type="entry name" value="adh_short"/>
    <property type="match status" value="1"/>
</dbReference>
<evidence type="ECO:0000256" key="1">
    <source>
        <dbReference type="RuleBase" id="RU000363"/>
    </source>
</evidence>
<dbReference type="InterPro" id="IPR036291">
    <property type="entry name" value="NAD(P)-bd_dom_sf"/>
</dbReference>
<accession>A0ABT0PR11</accession>
<protein>
    <submittedName>
        <fullName evidence="2">SDR family oxidoreductase</fullName>
    </submittedName>
</protein>
<dbReference type="InterPro" id="IPR002347">
    <property type="entry name" value="SDR_fam"/>
</dbReference>
<dbReference type="InterPro" id="IPR051911">
    <property type="entry name" value="SDR_oxidoreductase"/>
</dbReference>
<evidence type="ECO:0000313" key="3">
    <source>
        <dbReference type="Proteomes" id="UP001203607"/>
    </source>
</evidence>
<dbReference type="CDD" id="cd05374">
    <property type="entry name" value="17beta-HSD-like_SDR_c"/>
    <property type="match status" value="1"/>
</dbReference>
<dbReference type="PROSITE" id="PS00061">
    <property type="entry name" value="ADH_SHORT"/>
    <property type="match status" value="1"/>
</dbReference>
<dbReference type="RefSeq" id="WP_249656843.1">
    <property type="nucleotide sequence ID" value="NZ_JAMFMA010000002.1"/>
</dbReference>
<gene>
    <name evidence="2" type="ORF">M3P19_06495</name>
</gene>
<dbReference type="EMBL" id="JAMFMA010000002">
    <property type="protein sequence ID" value="MCL6273651.1"/>
    <property type="molecule type" value="Genomic_DNA"/>
</dbReference>
<dbReference type="InterPro" id="IPR020904">
    <property type="entry name" value="Sc_DH/Rdtase_CS"/>
</dbReference>
<dbReference type="PANTHER" id="PTHR43976">
    <property type="entry name" value="SHORT CHAIN DEHYDROGENASE"/>
    <property type="match status" value="1"/>
</dbReference>
<dbReference type="PRINTS" id="PR00080">
    <property type="entry name" value="SDRFAMILY"/>
</dbReference>
<sequence length="295" mass="32493">MKKNVLITGSSSGFGYLTAISAAKAGQKVWATMRNVEGKNRKKKEELEQIALEGKLQIRVLELDVTNSESIDQAVQTIIAEDGNIDVLVNNAGVMFVGITEAYSLEQIQKQFDVNFFGIARMVKAVTPHMRNSGDGLIINTTSLAGRLAFPYFGVYCASKHAVEAYSQSLRYELAPFGVEVCIVEPGPFGTNLLFTGPKEADQNTFEAYGEFKDVPQAMLKNFEGFFDSEDAINPQLVADDTLKLIEMEKGTRPTRTVSGIDYGTVEYNAKTQPIQDALVKEALQMEHLLTVSRN</sequence>
<dbReference type="Proteomes" id="UP001203607">
    <property type="component" value="Unassembled WGS sequence"/>
</dbReference>
<comment type="caution">
    <text evidence="2">The sequence shown here is derived from an EMBL/GenBank/DDBJ whole genome shotgun (WGS) entry which is preliminary data.</text>
</comment>
<proteinExistence type="inferred from homology"/>
<organism evidence="2 3">
    <name type="scientific">Flagellimonas spongiicola</name>
    <dbReference type="NCBI Taxonomy" id="2942208"/>
    <lineage>
        <taxon>Bacteria</taxon>
        <taxon>Pseudomonadati</taxon>
        <taxon>Bacteroidota</taxon>
        <taxon>Flavobacteriia</taxon>
        <taxon>Flavobacteriales</taxon>
        <taxon>Flavobacteriaceae</taxon>
        <taxon>Flagellimonas</taxon>
    </lineage>
</organism>
<reference evidence="2 3" key="1">
    <citation type="submission" date="2022-05" db="EMBL/GenBank/DDBJ databases">
        <authorList>
            <person name="Park J.-S."/>
        </authorList>
    </citation>
    <scope>NUCLEOTIDE SEQUENCE [LARGE SCALE GENOMIC DNA]</scope>
    <source>
        <strain evidence="2 3">2012CJ35-5</strain>
    </source>
</reference>
<keyword evidence="3" id="KW-1185">Reference proteome</keyword>
<comment type="similarity">
    <text evidence="1">Belongs to the short-chain dehydrogenases/reductases (SDR) family.</text>
</comment>
<dbReference type="Gene3D" id="3.40.50.720">
    <property type="entry name" value="NAD(P)-binding Rossmann-like Domain"/>
    <property type="match status" value="1"/>
</dbReference>
<evidence type="ECO:0000313" key="2">
    <source>
        <dbReference type="EMBL" id="MCL6273651.1"/>
    </source>
</evidence>